<keyword evidence="3 4" id="KW-0732">Signal</keyword>
<dbReference type="Gene3D" id="3.40.190.10">
    <property type="entry name" value="Periplasmic binding protein-like II"/>
    <property type="match status" value="1"/>
</dbReference>
<dbReference type="EMBL" id="JAEKNR010000083">
    <property type="protein sequence ID" value="MBJ7597887.1"/>
    <property type="molecule type" value="Genomic_DNA"/>
</dbReference>
<comment type="caution">
    <text evidence="6">The sequence shown here is derived from an EMBL/GenBank/DDBJ whole genome shotgun (WGS) entry which is preliminary data.</text>
</comment>
<feature type="signal peptide" evidence="4">
    <location>
        <begin position="1"/>
        <end position="22"/>
    </location>
</feature>
<dbReference type="AlphaFoldDB" id="A0A934K5V1"/>
<dbReference type="Gene3D" id="3.10.105.10">
    <property type="entry name" value="Dipeptide-binding Protein, Domain 3"/>
    <property type="match status" value="1"/>
</dbReference>
<reference evidence="6" key="1">
    <citation type="submission" date="2020-10" db="EMBL/GenBank/DDBJ databases">
        <title>Ca. Dormibacterota MAGs.</title>
        <authorList>
            <person name="Montgomery K."/>
        </authorList>
    </citation>
    <scope>NUCLEOTIDE SEQUENCE [LARGE SCALE GENOMIC DNA]</scope>
    <source>
        <strain evidence="6">SC8812_S17_10</strain>
    </source>
</reference>
<feature type="chain" id="PRO_5044774686" evidence="4">
    <location>
        <begin position="23"/>
        <end position="544"/>
    </location>
</feature>
<dbReference type="PIRSF" id="PIRSF002741">
    <property type="entry name" value="MppA"/>
    <property type="match status" value="1"/>
</dbReference>
<keyword evidence="7" id="KW-1185">Reference proteome</keyword>
<dbReference type="CDD" id="cd08513">
    <property type="entry name" value="PBP2_thermophilic_Hb8_like"/>
    <property type="match status" value="1"/>
</dbReference>
<evidence type="ECO:0000256" key="1">
    <source>
        <dbReference type="ARBA" id="ARBA00005695"/>
    </source>
</evidence>
<comment type="similarity">
    <text evidence="1">Belongs to the bacterial solute-binding protein 5 family.</text>
</comment>
<name>A0A934K5V1_9BACT</name>
<evidence type="ECO:0000313" key="7">
    <source>
        <dbReference type="Proteomes" id="UP000612893"/>
    </source>
</evidence>
<proteinExistence type="inferred from homology"/>
<dbReference type="SUPFAM" id="SSF53850">
    <property type="entry name" value="Periplasmic binding protein-like II"/>
    <property type="match status" value="1"/>
</dbReference>
<dbReference type="PANTHER" id="PTHR30290">
    <property type="entry name" value="PERIPLASMIC BINDING COMPONENT OF ABC TRANSPORTER"/>
    <property type="match status" value="1"/>
</dbReference>
<evidence type="ECO:0000313" key="6">
    <source>
        <dbReference type="EMBL" id="MBJ7597887.1"/>
    </source>
</evidence>
<dbReference type="InterPro" id="IPR030678">
    <property type="entry name" value="Peptide/Ni-bd"/>
</dbReference>
<protein>
    <submittedName>
        <fullName evidence="6">Peptide ABC transporter substrate-binding protein</fullName>
    </submittedName>
</protein>
<dbReference type="InterPro" id="IPR039424">
    <property type="entry name" value="SBP_5"/>
</dbReference>
<accession>A0A934K5V1</accession>
<dbReference type="InterPro" id="IPR000914">
    <property type="entry name" value="SBP_5_dom"/>
</dbReference>
<dbReference type="RefSeq" id="WP_338200471.1">
    <property type="nucleotide sequence ID" value="NZ_JAEKNR010000083.1"/>
</dbReference>
<gene>
    <name evidence="6" type="ORF">JF922_07345</name>
</gene>
<keyword evidence="2" id="KW-0813">Transport</keyword>
<evidence type="ECO:0000256" key="2">
    <source>
        <dbReference type="ARBA" id="ARBA00022448"/>
    </source>
</evidence>
<organism evidence="6 7">
    <name type="scientific">Candidatus Nephthysia bennettiae</name>
    <dbReference type="NCBI Taxonomy" id="3127016"/>
    <lineage>
        <taxon>Bacteria</taxon>
        <taxon>Bacillati</taxon>
        <taxon>Candidatus Dormiibacterota</taxon>
        <taxon>Candidatus Dormibacteria</taxon>
        <taxon>Candidatus Dormibacterales</taxon>
        <taxon>Candidatus Dormibacteraceae</taxon>
        <taxon>Candidatus Nephthysia</taxon>
    </lineage>
</organism>
<evidence type="ECO:0000259" key="5">
    <source>
        <dbReference type="Pfam" id="PF00496"/>
    </source>
</evidence>
<evidence type="ECO:0000256" key="4">
    <source>
        <dbReference type="SAM" id="SignalP"/>
    </source>
</evidence>
<dbReference type="GO" id="GO:0042597">
    <property type="term" value="C:periplasmic space"/>
    <property type="evidence" value="ECO:0007669"/>
    <property type="project" value="UniProtKB-ARBA"/>
</dbReference>
<dbReference type="Gene3D" id="3.90.76.10">
    <property type="entry name" value="Dipeptide-binding Protein, Domain 1"/>
    <property type="match status" value="1"/>
</dbReference>
<dbReference type="PANTHER" id="PTHR30290:SF9">
    <property type="entry name" value="OLIGOPEPTIDE-BINDING PROTEIN APPA"/>
    <property type="match status" value="1"/>
</dbReference>
<dbReference type="Pfam" id="PF00496">
    <property type="entry name" value="SBP_bac_5"/>
    <property type="match status" value="1"/>
</dbReference>
<evidence type="ECO:0000256" key="3">
    <source>
        <dbReference type="ARBA" id="ARBA00022729"/>
    </source>
</evidence>
<sequence>MRARPVALLAALLLLEACQVSMPSLPTAKVVPAPGGAVAEALYGGFPGPLNPLFEAEDNARDIDSLIYQGLTTVQEDQSVVPLLARSWTVSDDRLGYTFTLRQDVRWADGQRFSADDVMFTFQVLGSPDYDQATMQFWKEIRVERLGDYQVRFTLKAPSASFPLALRQGIIARHLFGGVPVKGMSADVHSGARALGTGPFKVGSISRDRRTVTLDRNSLFNRPRPFLDHVSFRTYPTLGDAVDAVSRGEADAVGALQPPQMGSLARRQDLGVRQLKTFSFSAMLFNLTPELSVYFNPPEVRQALAQAIDRRKIVSTVLEGRADAAPGPIPPTDWAYSSEAGNKYPYDRDAAARALEHAGWKLNPRTGLRNRDGRDFSVSLVTADAYPYRQVAQSISAQLKQVGVEVRVDPVPASVLVGRYVVGRTYQMALVAFDNGPDPDQYSLWHSGAPKDSLNFASPLIPRQALIDKDLEDGRAASDRRSRIAAYADFQDLMQDAAPAVFLFEPHYAYVVSNRVRGLRTSAVVEPVDRFQHVAEWYVLTKGL</sequence>
<dbReference type="Proteomes" id="UP000612893">
    <property type="component" value="Unassembled WGS sequence"/>
</dbReference>
<feature type="domain" description="Solute-binding protein family 5" evidence="5">
    <location>
        <begin position="80"/>
        <end position="450"/>
    </location>
</feature>